<feature type="region of interest" description="Disordered" evidence="1">
    <location>
        <begin position="45"/>
        <end position="75"/>
    </location>
</feature>
<accession>A0ABP8RVN0</accession>
<protein>
    <submittedName>
        <fullName evidence="2">Uncharacterized protein</fullName>
    </submittedName>
</protein>
<dbReference type="RefSeq" id="WP_345419676.1">
    <property type="nucleotide sequence ID" value="NZ_BAABGT010000047.1"/>
</dbReference>
<dbReference type="EMBL" id="BAABGT010000047">
    <property type="protein sequence ID" value="GAA4549161.1"/>
    <property type="molecule type" value="Genomic_DNA"/>
</dbReference>
<organism evidence="2 3">
    <name type="scientific">Pseudonocardia xishanensis</name>
    <dbReference type="NCBI Taxonomy" id="630995"/>
    <lineage>
        <taxon>Bacteria</taxon>
        <taxon>Bacillati</taxon>
        <taxon>Actinomycetota</taxon>
        <taxon>Actinomycetes</taxon>
        <taxon>Pseudonocardiales</taxon>
        <taxon>Pseudonocardiaceae</taxon>
        <taxon>Pseudonocardia</taxon>
    </lineage>
</organism>
<comment type="caution">
    <text evidence="2">The sequence shown here is derived from an EMBL/GenBank/DDBJ whole genome shotgun (WGS) entry which is preliminary data.</text>
</comment>
<keyword evidence="3" id="KW-1185">Reference proteome</keyword>
<dbReference type="InterPro" id="IPR025447">
    <property type="entry name" value="DUF4192"/>
</dbReference>
<dbReference type="Pfam" id="PF13830">
    <property type="entry name" value="DUF4192"/>
    <property type="match status" value="1"/>
</dbReference>
<evidence type="ECO:0000313" key="2">
    <source>
        <dbReference type="EMBL" id="GAA4549161.1"/>
    </source>
</evidence>
<gene>
    <name evidence="2" type="ORF">GCM10023175_36720</name>
</gene>
<dbReference type="Proteomes" id="UP001501598">
    <property type="component" value="Unassembled WGS sequence"/>
</dbReference>
<feature type="compositionally biased region" description="Basic and acidic residues" evidence="1">
    <location>
        <begin position="48"/>
        <end position="57"/>
    </location>
</feature>
<name>A0ABP8RVN0_9PSEU</name>
<reference evidence="3" key="1">
    <citation type="journal article" date="2019" name="Int. J. Syst. Evol. Microbiol.">
        <title>The Global Catalogue of Microorganisms (GCM) 10K type strain sequencing project: providing services to taxonomists for standard genome sequencing and annotation.</title>
        <authorList>
            <consortium name="The Broad Institute Genomics Platform"/>
            <consortium name="The Broad Institute Genome Sequencing Center for Infectious Disease"/>
            <person name="Wu L."/>
            <person name="Ma J."/>
        </authorList>
    </citation>
    <scope>NUCLEOTIDE SEQUENCE [LARGE SCALE GENOMIC DNA]</scope>
    <source>
        <strain evidence="3">JCM 17906</strain>
    </source>
</reference>
<sequence>MSETTTRPAAGYGHCTGCDQLKSLDHRGHPYPHNRFTAEATSLRTRRCTGEHTRPERSLTMTNPYQSARPPAPGQPVRLTSGDGIIASIPTLVGFTRTESLVIITLAGRRVGLTLRVDLPPTGAQTTGLATHAARVIDQHQRDDRLTAVLVIIGATVRDDLVDAVTEHLSTVGVGVQQAVHTPAIAAGMPWKCLCDCGNAGILDDPAISVVAVTAAAPTGRVGYRSRAELAAELDSRIDTATARRRAEQISALDGDSAPVQAAILKFGSRVLSGRLDEVDEDIIVGSVPRCSPPPAAMRWSRGRPRSPSAV</sequence>
<proteinExistence type="predicted"/>
<evidence type="ECO:0000256" key="1">
    <source>
        <dbReference type="SAM" id="MobiDB-lite"/>
    </source>
</evidence>
<evidence type="ECO:0000313" key="3">
    <source>
        <dbReference type="Proteomes" id="UP001501598"/>
    </source>
</evidence>